<organism evidence="2 3">
    <name type="scientific">Fusarium solani</name>
    <name type="common">Filamentous fungus</name>
    <dbReference type="NCBI Taxonomy" id="169388"/>
    <lineage>
        <taxon>Eukaryota</taxon>
        <taxon>Fungi</taxon>
        <taxon>Dikarya</taxon>
        <taxon>Ascomycota</taxon>
        <taxon>Pezizomycotina</taxon>
        <taxon>Sordariomycetes</taxon>
        <taxon>Hypocreomycetidae</taxon>
        <taxon>Hypocreales</taxon>
        <taxon>Nectriaceae</taxon>
        <taxon>Fusarium</taxon>
        <taxon>Fusarium solani species complex</taxon>
    </lineage>
</organism>
<feature type="region of interest" description="Disordered" evidence="1">
    <location>
        <begin position="1"/>
        <end position="57"/>
    </location>
</feature>
<feature type="compositionally biased region" description="Basic and acidic residues" evidence="1">
    <location>
        <begin position="26"/>
        <end position="38"/>
    </location>
</feature>
<dbReference type="EMBL" id="JAGTJS010000007">
    <property type="protein sequence ID" value="KAH7264616.1"/>
    <property type="molecule type" value="Genomic_DNA"/>
</dbReference>
<sequence>MAPESFREKDTRHHALPKRRLSTHVQEPDDHESKRARIGDYSAQSQPTFSTNSAPSTSPFYVGQVEATTPFNENIDDASEGNKQWGETGQYFSPNAAALTVVERATVLCKPSAFSSQRQLSVLDISFNSTCQTNFCARIEGFNNMWVAKLSCIDLCDELIFNVWGEDETQDIYGIMVGEGWSSKIMGIHWGGTRFTSDDGDAVHFIIWSHSCSMDIPTRLLNLEEEAGCREFVEMIGGCWVE</sequence>
<evidence type="ECO:0000256" key="1">
    <source>
        <dbReference type="SAM" id="MobiDB-lite"/>
    </source>
</evidence>
<evidence type="ECO:0000313" key="3">
    <source>
        <dbReference type="Proteomes" id="UP000736672"/>
    </source>
</evidence>
<accession>A0A9P9HWE3</accession>
<protein>
    <submittedName>
        <fullName evidence="2">Uncharacterized protein</fullName>
    </submittedName>
</protein>
<feature type="compositionally biased region" description="Polar residues" evidence="1">
    <location>
        <begin position="42"/>
        <end position="57"/>
    </location>
</feature>
<keyword evidence="3" id="KW-1185">Reference proteome</keyword>
<dbReference type="AlphaFoldDB" id="A0A9P9HWE3"/>
<proteinExistence type="predicted"/>
<gene>
    <name evidence="2" type="ORF">B0J15DRAFT_464493</name>
</gene>
<name>A0A9P9HWE3_FUSSL</name>
<feature type="compositionally biased region" description="Basic and acidic residues" evidence="1">
    <location>
        <begin position="1"/>
        <end position="13"/>
    </location>
</feature>
<comment type="caution">
    <text evidence="2">The sequence shown here is derived from an EMBL/GenBank/DDBJ whole genome shotgun (WGS) entry which is preliminary data.</text>
</comment>
<dbReference type="OrthoDB" id="5079955at2759"/>
<reference evidence="2" key="1">
    <citation type="journal article" date="2021" name="Nat. Commun.">
        <title>Genetic determinants of endophytism in the Arabidopsis root mycobiome.</title>
        <authorList>
            <person name="Mesny F."/>
            <person name="Miyauchi S."/>
            <person name="Thiergart T."/>
            <person name="Pickel B."/>
            <person name="Atanasova L."/>
            <person name="Karlsson M."/>
            <person name="Huettel B."/>
            <person name="Barry K.W."/>
            <person name="Haridas S."/>
            <person name="Chen C."/>
            <person name="Bauer D."/>
            <person name="Andreopoulos W."/>
            <person name="Pangilinan J."/>
            <person name="LaButti K."/>
            <person name="Riley R."/>
            <person name="Lipzen A."/>
            <person name="Clum A."/>
            <person name="Drula E."/>
            <person name="Henrissat B."/>
            <person name="Kohler A."/>
            <person name="Grigoriev I.V."/>
            <person name="Martin F.M."/>
            <person name="Hacquard S."/>
        </authorList>
    </citation>
    <scope>NUCLEOTIDE SEQUENCE</scope>
    <source>
        <strain evidence="2">FSSC 5 MPI-SDFR-AT-0091</strain>
    </source>
</reference>
<dbReference type="Proteomes" id="UP000736672">
    <property type="component" value="Unassembled WGS sequence"/>
</dbReference>
<evidence type="ECO:0000313" key="2">
    <source>
        <dbReference type="EMBL" id="KAH7264616.1"/>
    </source>
</evidence>